<proteinExistence type="predicted"/>
<accession>A0ABR5AQT2</accession>
<keyword evidence="2" id="KW-1185">Reference proteome</keyword>
<organism evidence="1 2">
    <name type="scientific">Bacillus badius</name>
    <dbReference type="NCBI Taxonomy" id="1455"/>
    <lineage>
        <taxon>Bacteria</taxon>
        <taxon>Bacillati</taxon>
        <taxon>Bacillota</taxon>
        <taxon>Bacilli</taxon>
        <taxon>Bacillales</taxon>
        <taxon>Bacillaceae</taxon>
        <taxon>Pseudobacillus</taxon>
    </lineage>
</organism>
<dbReference type="EMBL" id="JXLP01000017">
    <property type="protein sequence ID" value="KIL77121.1"/>
    <property type="molecule type" value="Genomic_DNA"/>
</dbReference>
<gene>
    <name evidence="1" type="ORF">SD77_1726</name>
</gene>
<protein>
    <recommendedName>
        <fullName evidence="3">Fur-regulated basic protein B</fullName>
    </recommendedName>
</protein>
<name>A0ABR5AQT2_BACBA</name>
<evidence type="ECO:0000313" key="2">
    <source>
        <dbReference type="Proteomes" id="UP000031982"/>
    </source>
</evidence>
<dbReference type="InterPro" id="IPR025004">
    <property type="entry name" value="SenN/SenS"/>
</dbReference>
<evidence type="ECO:0008006" key="3">
    <source>
        <dbReference type="Google" id="ProtNLM"/>
    </source>
</evidence>
<dbReference type="Proteomes" id="UP000031982">
    <property type="component" value="Unassembled WGS sequence"/>
</dbReference>
<dbReference type="Pfam" id="PF13040">
    <property type="entry name" value="Fur_reg_FbpB"/>
    <property type="match status" value="1"/>
</dbReference>
<reference evidence="1 2" key="1">
    <citation type="submission" date="2015-01" db="EMBL/GenBank/DDBJ databases">
        <title>Genome Assembly of Bacillus badius MTCC 1458.</title>
        <authorList>
            <person name="Verma A."/>
            <person name="Khatri I."/>
            <person name="Mual P."/>
            <person name="Subramanian S."/>
            <person name="Krishnamurthi S."/>
        </authorList>
    </citation>
    <scope>NUCLEOTIDE SEQUENCE [LARGE SCALE GENOMIC DNA]</scope>
    <source>
        <strain evidence="1 2">MTCC 1458</strain>
    </source>
</reference>
<comment type="caution">
    <text evidence="1">The sequence shown here is derived from an EMBL/GenBank/DDBJ whole genome shotgun (WGS) entry which is preliminary data.</text>
</comment>
<sequence>MIITIYTKKEQLRMRRKQRKSFAELVKENKSELLRNPAAMREIEERLEERLEIKRSAK</sequence>
<evidence type="ECO:0000313" key="1">
    <source>
        <dbReference type="EMBL" id="KIL77121.1"/>
    </source>
</evidence>